<reference evidence="6" key="1">
    <citation type="journal article" date="2019" name="Int. J. Syst. Evol. Microbiol.">
        <title>The Global Catalogue of Microorganisms (GCM) 10K type strain sequencing project: providing services to taxonomists for standard genome sequencing and annotation.</title>
        <authorList>
            <consortium name="The Broad Institute Genomics Platform"/>
            <consortium name="The Broad Institute Genome Sequencing Center for Infectious Disease"/>
            <person name="Wu L."/>
            <person name="Ma J."/>
        </authorList>
    </citation>
    <scope>NUCLEOTIDE SEQUENCE [LARGE SCALE GENOMIC DNA]</scope>
    <source>
        <strain evidence="6">CGMCC 4.1622</strain>
    </source>
</reference>
<feature type="region of interest" description="Disordered" evidence="3">
    <location>
        <begin position="73"/>
        <end position="97"/>
    </location>
</feature>
<dbReference type="InterPro" id="IPR058644">
    <property type="entry name" value="Mtb12-like_C"/>
</dbReference>
<comment type="similarity">
    <text evidence="2">Belongs to the MTB12 family.</text>
</comment>
<feature type="domain" description="Low molecular weight antigen MTB12-like C-terminal" evidence="4">
    <location>
        <begin position="95"/>
        <end position="205"/>
    </location>
</feature>
<evidence type="ECO:0000256" key="1">
    <source>
        <dbReference type="ARBA" id="ARBA00022729"/>
    </source>
</evidence>
<evidence type="ECO:0000256" key="2">
    <source>
        <dbReference type="ARBA" id="ARBA00093774"/>
    </source>
</evidence>
<organism evidence="5 6">
    <name type="scientific">Kitasatospora cinereorecta</name>
    <dbReference type="NCBI Taxonomy" id="285560"/>
    <lineage>
        <taxon>Bacteria</taxon>
        <taxon>Bacillati</taxon>
        <taxon>Actinomycetota</taxon>
        <taxon>Actinomycetes</taxon>
        <taxon>Kitasatosporales</taxon>
        <taxon>Streptomycetaceae</taxon>
        <taxon>Kitasatospora</taxon>
    </lineage>
</organism>
<proteinExistence type="inferred from homology"/>
<dbReference type="RefSeq" id="WP_380232279.1">
    <property type="nucleotide sequence ID" value="NZ_JBHSOC010000087.1"/>
</dbReference>
<keyword evidence="1" id="KW-0732">Signal</keyword>
<dbReference type="Pfam" id="PF26580">
    <property type="entry name" value="Mtb12_C"/>
    <property type="match status" value="1"/>
</dbReference>
<name>A0ABW0VM17_9ACTN</name>
<comment type="caution">
    <text evidence="5">The sequence shown here is derived from an EMBL/GenBank/DDBJ whole genome shotgun (WGS) entry which is preliminary data.</text>
</comment>
<evidence type="ECO:0000313" key="6">
    <source>
        <dbReference type="Proteomes" id="UP001596066"/>
    </source>
</evidence>
<gene>
    <name evidence="5" type="ORF">ACFPZF_32210</name>
</gene>
<evidence type="ECO:0000256" key="3">
    <source>
        <dbReference type="SAM" id="MobiDB-lite"/>
    </source>
</evidence>
<evidence type="ECO:0000259" key="4">
    <source>
        <dbReference type="Pfam" id="PF26580"/>
    </source>
</evidence>
<evidence type="ECO:0000313" key="5">
    <source>
        <dbReference type="EMBL" id="MFC5646004.1"/>
    </source>
</evidence>
<protein>
    <recommendedName>
        <fullName evidence="4">Low molecular weight antigen MTB12-like C-terminal domain-containing protein</fullName>
    </recommendedName>
</protein>
<feature type="region of interest" description="Disordered" evidence="3">
    <location>
        <begin position="1"/>
        <end position="32"/>
    </location>
</feature>
<dbReference type="EMBL" id="JBHSOC010000087">
    <property type="protein sequence ID" value="MFC5646004.1"/>
    <property type="molecule type" value="Genomic_DNA"/>
</dbReference>
<keyword evidence="6" id="KW-1185">Reference proteome</keyword>
<sequence>MATTHSEQSREAAPGPLPHPDGPRRPVRAPRTGAAVRLTAVVVAVLLAAACSSSKSSSSSTTSAAAATSSAAATGSASPSGSAAASPTGTAPADPAAATAEITATWEKFFSPQTTLADKGALLQNGDQLAPVLQGFASDPRVGQVQAKVTSVQFTSATEATVTYSLSIQGNVVQPDATGTAVLENGTWKVSRSTLCGLVQQSGNTAVPGCS</sequence>
<accession>A0ABW0VM17</accession>
<dbReference type="Proteomes" id="UP001596066">
    <property type="component" value="Unassembled WGS sequence"/>
</dbReference>